<feature type="transmembrane region" description="Helical" evidence="12">
    <location>
        <begin position="656"/>
        <end position="679"/>
    </location>
</feature>
<keyword evidence="3" id="KW-1003">Cell membrane</keyword>
<sequence>MLLFLFIATIICFKVGCCQDCLDEERTALQKIIESMDYEYEYVSDNCCRWETVQCSPTTSHVIIASFDYMRKDEYPWILDMGLFSELKELQELHLQGNHISELINPSAICELVHLQVLDLSVNSIEDAAQPCWVSMPSLRTLDLSRNQFQGKLTSFLANMSKVESIDVSYNHFEGLLPLSIFANLSKLSHLDLSYNNGLEVETESPIWQPSFQIQNLFLAGCNLNRQRGHIIPSFLITQHNLQIVDLSSNSLVGKFPTWMLHNVSSVLRLRSNAFVGELPLNHPYTNYTLVELDISDNCFVGNLPSNINVVFPKLFRFNASSNQFSGSILPSFGEMENLEHLDLSNNLFSGVVPVGLTNSPLWYLNLSNNSLEGELLPENCSLPNLTWLLLHHNFFLGNLPACLSRSPDLMLLDVRHNNLFGTISNLPVLEHLGALLLGSNQFGGHIPRQLCQMQMLQFLDFSKNKFAGNIPSCPRNNLFWRKKLQANSWVPVDFATKGNSYLYQGIPLTLMTGIDFSSNELAGNIPDEIGELTELHSLNLSHNLLTGHIPTTLKNLKNLESLDLSHNSLTGQIPLEIVQIDTLQYFSVAFNNLSGRIPFNEHFLTFSESSFQGNQKLCGQQLERECPGIGNDNEVEDGARKENNPNEESILDNHLLFYSLVFIAYAIGFWSVIAPLCISTNWRRKYFATIDGWIEYLSYKF</sequence>
<dbReference type="InterPro" id="IPR001611">
    <property type="entry name" value="Leu-rich_rpt"/>
</dbReference>
<dbReference type="SUPFAM" id="SSF52058">
    <property type="entry name" value="L domain-like"/>
    <property type="match status" value="2"/>
</dbReference>
<feature type="chain" id="PRO_5012865008" description="Leucine-rich repeat-containing N-terminal plant-type domain-containing protein" evidence="13">
    <location>
        <begin position="19"/>
        <end position="702"/>
    </location>
</feature>
<dbReference type="FunFam" id="3.80.10.10:FF:000095">
    <property type="entry name" value="LRR receptor-like serine/threonine-protein kinase GSO1"/>
    <property type="match status" value="1"/>
</dbReference>
<dbReference type="PANTHER" id="PTHR48062">
    <property type="entry name" value="RECEPTOR-LIKE PROTEIN 14"/>
    <property type="match status" value="1"/>
</dbReference>
<keyword evidence="6 13" id="KW-0732">Signal</keyword>
<evidence type="ECO:0000256" key="2">
    <source>
        <dbReference type="ARBA" id="ARBA00009592"/>
    </source>
</evidence>
<evidence type="ECO:0000313" key="15">
    <source>
        <dbReference type="Proteomes" id="UP000187203"/>
    </source>
</evidence>
<feature type="signal peptide" evidence="13">
    <location>
        <begin position="1"/>
        <end position="18"/>
    </location>
</feature>
<dbReference type="STRING" id="93759.A0A1R3GWX8"/>
<evidence type="ECO:0000256" key="13">
    <source>
        <dbReference type="SAM" id="SignalP"/>
    </source>
</evidence>
<accession>A0A1R3GWX8</accession>
<evidence type="ECO:0000256" key="1">
    <source>
        <dbReference type="ARBA" id="ARBA00004251"/>
    </source>
</evidence>
<keyword evidence="9 12" id="KW-0472">Membrane</keyword>
<dbReference type="InterPro" id="IPR003591">
    <property type="entry name" value="Leu-rich_rpt_typical-subtyp"/>
</dbReference>
<comment type="caution">
    <text evidence="14">The sequence shown here is derived from an EMBL/GenBank/DDBJ whole genome shotgun (WGS) entry which is preliminary data.</text>
</comment>
<evidence type="ECO:0000313" key="14">
    <source>
        <dbReference type="EMBL" id="OMO62510.1"/>
    </source>
</evidence>
<keyword evidence="11" id="KW-0325">Glycoprotein</keyword>
<dbReference type="PANTHER" id="PTHR48062:SF51">
    <property type="entry name" value="LRR RECEPTOR-LIKE SERINE_THREONINE-PROTEIN KINASE ERL1"/>
    <property type="match status" value="1"/>
</dbReference>
<evidence type="ECO:0008006" key="16">
    <source>
        <dbReference type="Google" id="ProtNLM"/>
    </source>
</evidence>
<protein>
    <recommendedName>
        <fullName evidence="16">Leucine-rich repeat-containing N-terminal plant-type domain-containing protein</fullName>
    </recommendedName>
</protein>
<keyword evidence="15" id="KW-1185">Reference proteome</keyword>
<proteinExistence type="inferred from homology"/>
<dbReference type="Proteomes" id="UP000187203">
    <property type="component" value="Unassembled WGS sequence"/>
</dbReference>
<keyword evidence="10" id="KW-0675">Receptor</keyword>
<evidence type="ECO:0000256" key="10">
    <source>
        <dbReference type="ARBA" id="ARBA00023170"/>
    </source>
</evidence>
<dbReference type="GO" id="GO:0005886">
    <property type="term" value="C:plasma membrane"/>
    <property type="evidence" value="ECO:0007669"/>
    <property type="project" value="UniProtKB-SubCell"/>
</dbReference>
<dbReference type="OrthoDB" id="1060944at2759"/>
<evidence type="ECO:0000256" key="12">
    <source>
        <dbReference type="SAM" id="Phobius"/>
    </source>
</evidence>
<dbReference type="InterPro" id="IPR051502">
    <property type="entry name" value="RLP_Defense_Trigger"/>
</dbReference>
<keyword evidence="5 12" id="KW-0812">Transmembrane</keyword>
<dbReference type="Pfam" id="PF13855">
    <property type="entry name" value="LRR_8"/>
    <property type="match status" value="2"/>
</dbReference>
<keyword evidence="8 12" id="KW-1133">Transmembrane helix</keyword>
<organism evidence="14 15">
    <name type="scientific">Corchorus olitorius</name>
    <dbReference type="NCBI Taxonomy" id="93759"/>
    <lineage>
        <taxon>Eukaryota</taxon>
        <taxon>Viridiplantae</taxon>
        <taxon>Streptophyta</taxon>
        <taxon>Embryophyta</taxon>
        <taxon>Tracheophyta</taxon>
        <taxon>Spermatophyta</taxon>
        <taxon>Magnoliopsida</taxon>
        <taxon>eudicotyledons</taxon>
        <taxon>Gunneridae</taxon>
        <taxon>Pentapetalae</taxon>
        <taxon>rosids</taxon>
        <taxon>malvids</taxon>
        <taxon>Malvales</taxon>
        <taxon>Malvaceae</taxon>
        <taxon>Grewioideae</taxon>
        <taxon>Apeibeae</taxon>
        <taxon>Corchorus</taxon>
    </lineage>
</organism>
<dbReference type="EMBL" id="AWUE01021379">
    <property type="protein sequence ID" value="OMO62510.1"/>
    <property type="molecule type" value="Genomic_DNA"/>
</dbReference>
<reference evidence="15" key="1">
    <citation type="submission" date="2013-09" db="EMBL/GenBank/DDBJ databases">
        <title>Corchorus olitorius genome sequencing.</title>
        <authorList>
            <person name="Alam M."/>
            <person name="Haque M.S."/>
            <person name="Islam M.S."/>
            <person name="Emdad E.M."/>
            <person name="Islam M.M."/>
            <person name="Ahmed B."/>
            <person name="Halim A."/>
            <person name="Hossen Q.M.M."/>
            <person name="Hossain M.Z."/>
            <person name="Ahmed R."/>
            <person name="Khan M.M."/>
            <person name="Islam R."/>
            <person name="Rashid M.M."/>
            <person name="Khan S.A."/>
            <person name="Rahman M.S."/>
            <person name="Alam M."/>
            <person name="Yahiya A.S."/>
            <person name="Khan M.S."/>
            <person name="Azam M.S."/>
            <person name="Haque T."/>
            <person name="Lashkar M.Z.H."/>
            <person name="Akhand A.I."/>
            <person name="Morshed G."/>
            <person name="Roy S."/>
            <person name="Uddin K.S."/>
            <person name="Rabeya T."/>
            <person name="Hossain A.S."/>
            <person name="Chowdhury A."/>
            <person name="Snigdha A.R."/>
            <person name="Mortoza M.S."/>
            <person name="Matin S.A."/>
            <person name="Hoque S.M.E."/>
            <person name="Islam M.K."/>
            <person name="Roy D.K."/>
            <person name="Haider R."/>
            <person name="Moosa M.M."/>
            <person name="Elias S.M."/>
            <person name="Hasan A.M."/>
            <person name="Jahan S."/>
            <person name="Shafiuddin M."/>
            <person name="Mahmood N."/>
            <person name="Shommy N.S."/>
        </authorList>
    </citation>
    <scope>NUCLEOTIDE SEQUENCE [LARGE SCALE GENOMIC DNA]</scope>
    <source>
        <strain evidence="15">cv. O-4</strain>
    </source>
</reference>
<evidence type="ECO:0000256" key="6">
    <source>
        <dbReference type="ARBA" id="ARBA00022729"/>
    </source>
</evidence>
<name>A0A1R3GWX8_9ROSI</name>
<dbReference type="FunFam" id="3.80.10.10:FF:000111">
    <property type="entry name" value="LRR receptor-like serine/threonine-protein kinase ERECTA"/>
    <property type="match status" value="1"/>
</dbReference>
<keyword evidence="7" id="KW-0677">Repeat</keyword>
<comment type="subcellular location">
    <subcellularLocation>
        <location evidence="1">Cell membrane</location>
        <topology evidence="1">Single-pass type I membrane protein</topology>
    </subcellularLocation>
</comment>
<evidence type="ECO:0000256" key="8">
    <source>
        <dbReference type="ARBA" id="ARBA00022989"/>
    </source>
</evidence>
<gene>
    <name evidence="14" type="ORF">COLO4_33048</name>
</gene>
<evidence type="ECO:0000256" key="4">
    <source>
        <dbReference type="ARBA" id="ARBA00022614"/>
    </source>
</evidence>
<dbReference type="PROSITE" id="PS51450">
    <property type="entry name" value="LRR"/>
    <property type="match status" value="2"/>
</dbReference>
<comment type="similarity">
    <text evidence="2">Belongs to the RLP family.</text>
</comment>
<evidence type="ECO:0000256" key="9">
    <source>
        <dbReference type="ARBA" id="ARBA00023136"/>
    </source>
</evidence>
<evidence type="ECO:0000256" key="5">
    <source>
        <dbReference type="ARBA" id="ARBA00022692"/>
    </source>
</evidence>
<evidence type="ECO:0000256" key="7">
    <source>
        <dbReference type="ARBA" id="ARBA00022737"/>
    </source>
</evidence>
<dbReference type="SMART" id="SM00369">
    <property type="entry name" value="LRR_TYP"/>
    <property type="match status" value="8"/>
</dbReference>
<dbReference type="PRINTS" id="PR00019">
    <property type="entry name" value="LEURICHRPT"/>
</dbReference>
<dbReference type="AlphaFoldDB" id="A0A1R3GWX8"/>
<evidence type="ECO:0000256" key="3">
    <source>
        <dbReference type="ARBA" id="ARBA00022475"/>
    </source>
</evidence>
<dbReference type="Gene3D" id="3.80.10.10">
    <property type="entry name" value="Ribonuclease Inhibitor"/>
    <property type="match status" value="2"/>
</dbReference>
<dbReference type="InterPro" id="IPR032675">
    <property type="entry name" value="LRR_dom_sf"/>
</dbReference>
<dbReference type="Pfam" id="PF00560">
    <property type="entry name" value="LRR_1"/>
    <property type="match status" value="3"/>
</dbReference>
<evidence type="ECO:0000256" key="11">
    <source>
        <dbReference type="ARBA" id="ARBA00023180"/>
    </source>
</evidence>
<keyword evidence="4" id="KW-0433">Leucine-rich repeat</keyword>